<sequence length="173" mass="19105">MPDGSIPFTTRLTHGGVLYQRARGLVIIPSHCIQPFGQPSSAVRAVLRRRLVARRAYSLDFFAFVGDASGESGDTIFLVVGCCLLSLFACFWRQPEGSPIPLSPSFWSFLGHIRCVSTGHLICLLNDLTLECCIQCDIDCIRHRHHLTVRLNNLNTAYKLLVDSGPSFTMAAP</sequence>
<name>A0A6A6WCG1_9PEZI</name>
<dbReference type="AlphaFoldDB" id="A0A6A6WCG1"/>
<keyword evidence="2" id="KW-1185">Reference proteome</keyword>
<dbReference type="GeneID" id="54481546"/>
<proteinExistence type="predicted"/>
<dbReference type="RefSeq" id="XP_033602969.1">
    <property type="nucleotide sequence ID" value="XM_033740492.1"/>
</dbReference>
<evidence type="ECO:0000313" key="2">
    <source>
        <dbReference type="Proteomes" id="UP000799437"/>
    </source>
</evidence>
<gene>
    <name evidence="1" type="ORF">EJ05DRAFT_287605</name>
</gene>
<protein>
    <submittedName>
        <fullName evidence="1">Uncharacterized protein</fullName>
    </submittedName>
</protein>
<evidence type="ECO:0000313" key="1">
    <source>
        <dbReference type="EMBL" id="KAF2760518.1"/>
    </source>
</evidence>
<dbReference type="EMBL" id="ML996568">
    <property type="protein sequence ID" value="KAF2760518.1"/>
    <property type="molecule type" value="Genomic_DNA"/>
</dbReference>
<accession>A0A6A6WCG1</accession>
<reference evidence="1" key="1">
    <citation type="journal article" date="2020" name="Stud. Mycol.">
        <title>101 Dothideomycetes genomes: a test case for predicting lifestyles and emergence of pathogens.</title>
        <authorList>
            <person name="Haridas S."/>
            <person name="Albert R."/>
            <person name="Binder M."/>
            <person name="Bloem J."/>
            <person name="Labutti K."/>
            <person name="Salamov A."/>
            <person name="Andreopoulos B."/>
            <person name="Baker S."/>
            <person name="Barry K."/>
            <person name="Bills G."/>
            <person name="Bluhm B."/>
            <person name="Cannon C."/>
            <person name="Castanera R."/>
            <person name="Culley D."/>
            <person name="Daum C."/>
            <person name="Ezra D."/>
            <person name="Gonzalez J."/>
            <person name="Henrissat B."/>
            <person name="Kuo A."/>
            <person name="Liang C."/>
            <person name="Lipzen A."/>
            <person name="Lutzoni F."/>
            <person name="Magnuson J."/>
            <person name="Mondo S."/>
            <person name="Nolan M."/>
            <person name="Ohm R."/>
            <person name="Pangilinan J."/>
            <person name="Park H.-J."/>
            <person name="Ramirez L."/>
            <person name="Alfaro M."/>
            <person name="Sun H."/>
            <person name="Tritt A."/>
            <person name="Yoshinaga Y."/>
            <person name="Zwiers L.-H."/>
            <person name="Turgeon B."/>
            <person name="Goodwin S."/>
            <person name="Spatafora J."/>
            <person name="Crous P."/>
            <person name="Grigoriev I."/>
        </authorList>
    </citation>
    <scope>NUCLEOTIDE SEQUENCE</scope>
    <source>
        <strain evidence="1">CBS 121739</strain>
    </source>
</reference>
<dbReference type="Proteomes" id="UP000799437">
    <property type="component" value="Unassembled WGS sequence"/>
</dbReference>
<organism evidence="1 2">
    <name type="scientific">Pseudovirgaria hyperparasitica</name>
    <dbReference type="NCBI Taxonomy" id="470096"/>
    <lineage>
        <taxon>Eukaryota</taxon>
        <taxon>Fungi</taxon>
        <taxon>Dikarya</taxon>
        <taxon>Ascomycota</taxon>
        <taxon>Pezizomycotina</taxon>
        <taxon>Dothideomycetes</taxon>
        <taxon>Dothideomycetes incertae sedis</taxon>
        <taxon>Acrospermales</taxon>
        <taxon>Acrospermaceae</taxon>
        <taxon>Pseudovirgaria</taxon>
    </lineage>
</organism>